<dbReference type="InterPro" id="IPR003961">
    <property type="entry name" value="FN3_dom"/>
</dbReference>
<reference evidence="2" key="1">
    <citation type="submission" date="2025-08" db="UniProtKB">
        <authorList>
            <consortium name="Ensembl"/>
        </authorList>
    </citation>
    <scope>IDENTIFICATION</scope>
</reference>
<organism evidence="2 3">
    <name type="scientific">Seriola lalandi dorsalis</name>
    <dbReference type="NCBI Taxonomy" id="1841481"/>
    <lineage>
        <taxon>Eukaryota</taxon>
        <taxon>Metazoa</taxon>
        <taxon>Chordata</taxon>
        <taxon>Craniata</taxon>
        <taxon>Vertebrata</taxon>
        <taxon>Euteleostomi</taxon>
        <taxon>Actinopterygii</taxon>
        <taxon>Neopterygii</taxon>
        <taxon>Teleostei</taxon>
        <taxon>Neoteleostei</taxon>
        <taxon>Acanthomorphata</taxon>
        <taxon>Carangaria</taxon>
        <taxon>Carangiformes</taxon>
        <taxon>Carangidae</taxon>
        <taxon>Seriola</taxon>
    </lineage>
</organism>
<name>A0A3B4WSN6_SERLL</name>
<dbReference type="Proteomes" id="UP000261360">
    <property type="component" value="Unplaced"/>
</dbReference>
<dbReference type="CDD" id="cd00063">
    <property type="entry name" value="FN3"/>
    <property type="match status" value="1"/>
</dbReference>
<protein>
    <recommendedName>
        <fullName evidence="1">Fibronectin type-III domain-containing protein</fullName>
    </recommendedName>
</protein>
<feature type="domain" description="Fibronectin type-III" evidence="1">
    <location>
        <begin position="1"/>
        <end position="52"/>
    </location>
</feature>
<dbReference type="SUPFAM" id="SSF49265">
    <property type="entry name" value="Fibronectin type III"/>
    <property type="match status" value="1"/>
</dbReference>
<dbReference type="Gene3D" id="2.60.40.10">
    <property type="entry name" value="Immunoglobulins"/>
    <property type="match status" value="1"/>
</dbReference>
<dbReference type="AlphaFoldDB" id="A0A3B4WSN6"/>
<keyword evidence="3" id="KW-1185">Reference proteome</keyword>
<dbReference type="InterPro" id="IPR036116">
    <property type="entry name" value="FN3_sf"/>
</dbReference>
<sequence>MKRINVTNPAENSVIIQDLLPNHSYLFKVKAQSQEGWGPEREGVITIESAVDPKSPLSPMPGTGPVTHRDRDFISQCQCPSVSELSSVAAGSPFTLSTPSAPGCCLSLTDGMMMTTQHTETSGMLTRQITKEVVQRSVMGGTTVTKKMFYES</sequence>
<reference evidence="2" key="2">
    <citation type="submission" date="2025-09" db="UniProtKB">
        <authorList>
            <consortium name="Ensembl"/>
        </authorList>
    </citation>
    <scope>IDENTIFICATION</scope>
</reference>
<dbReference type="PROSITE" id="PS50853">
    <property type="entry name" value="FN3"/>
    <property type="match status" value="1"/>
</dbReference>
<dbReference type="Ensembl" id="ENSSLDT00000006033.1">
    <property type="protein sequence ID" value="ENSSLDP00000005832.1"/>
    <property type="gene ID" value="ENSSLDG00000004673.1"/>
</dbReference>
<dbReference type="STRING" id="1841481.ENSSLDP00000005832"/>
<dbReference type="GeneTree" id="ENSGT00940000182077"/>
<dbReference type="Pfam" id="PF00041">
    <property type="entry name" value="fn3"/>
    <property type="match status" value="1"/>
</dbReference>
<proteinExistence type="predicted"/>
<accession>A0A3B4WSN6</accession>
<evidence type="ECO:0000313" key="3">
    <source>
        <dbReference type="Proteomes" id="UP000261360"/>
    </source>
</evidence>
<evidence type="ECO:0000313" key="2">
    <source>
        <dbReference type="Ensembl" id="ENSSLDP00000005832.1"/>
    </source>
</evidence>
<dbReference type="InterPro" id="IPR013783">
    <property type="entry name" value="Ig-like_fold"/>
</dbReference>
<evidence type="ECO:0000259" key="1">
    <source>
        <dbReference type="PROSITE" id="PS50853"/>
    </source>
</evidence>